<dbReference type="SMART" id="SM00478">
    <property type="entry name" value="ENDO3c"/>
    <property type="match status" value="1"/>
</dbReference>
<comment type="similarity">
    <text evidence="2">Belongs to the alkylbase DNA glycosidase AlkA family.</text>
</comment>
<dbReference type="SUPFAM" id="SSF48150">
    <property type="entry name" value="DNA-glycosylase"/>
    <property type="match status" value="1"/>
</dbReference>
<dbReference type="GO" id="GO:0006285">
    <property type="term" value="P:base-excision repair, AP site formation"/>
    <property type="evidence" value="ECO:0007669"/>
    <property type="project" value="TreeGrafter"/>
</dbReference>
<dbReference type="GO" id="GO:0032131">
    <property type="term" value="F:alkylated DNA binding"/>
    <property type="evidence" value="ECO:0007669"/>
    <property type="project" value="TreeGrafter"/>
</dbReference>
<dbReference type="GO" id="GO:0043916">
    <property type="term" value="F:DNA-7-methylguanine glycosylase activity"/>
    <property type="evidence" value="ECO:0007669"/>
    <property type="project" value="TreeGrafter"/>
</dbReference>
<sequence length="305" mass="35058">MESMSLDIFPCAPYDFSKMIRRLQGVNHEMYRIRGEQLIRTIRYEGHVLVMQAESVGTVDEPKLRIELHGSNMENLDREGLKRYLETILSTSLDIQAFYDHLAEDARLEPLAERFYGLRFILEADLFECMAKTIIGQQLNLAFASTLNRRLMEVATKPVHWEGMELPVFPSCEDVARLEYSQLRELQYSQRKAEYVIDFARLVADGGLDLKRLHSETNEEIVASLSKLRGIGRWTAECFLMFGMGRTDLLPAADIGLRNGVKKLYGLSERPTEAEVRDIGAAWAPWSSYITFYVWETLNDKVKTS</sequence>
<evidence type="ECO:0000256" key="4">
    <source>
        <dbReference type="ARBA" id="ARBA00022763"/>
    </source>
</evidence>
<keyword evidence="9" id="KW-1185">Reference proteome</keyword>
<dbReference type="Gene3D" id="3.30.310.20">
    <property type="entry name" value="DNA-3-methyladenine glycosylase AlkA, N-terminal domain"/>
    <property type="match status" value="1"/>
</dbReference>
<dbReference type="OrthoDB" id="9785929at2"/>
<comment type="catalytic activity">
    <reaction evidence="1">
        <text>Hydrolysis of alkylated DNA, releasing 3-methyladenine, 3-methylguanine, 7-methylguanine and 7-methyladenine.</text>
        <dbReference type="EC" id="3.2.2.21"/>
    </reaction>
</comment>
<dbReference type="FunFam" id="1.10.340.30:FF:000004">
    <property type="entry name" value="DNA-3-methyladenine glycosylase II"/>
    <property type="match status" value="1"/>
</dbReference>
<evidence type="ECO:0000256" key="2">
    <source>
        <dbReference type="ARBA" id="ARBA00010817"/>
    </source>
</evidence>
<dbReference type="AlphaFoldDB" id="A0A1T2X381"/>
<dbReference type="InterPro" id="IPR037046">
    <property type="entry name" value="AlkA_N_sf"/>
</dbReference>
<evidence type="ECO:0000313" key="8">
    <source>
        <dbReference type="EMBL" id="OPA74033.1"/>
    </source>
</evidence>
<organism evidence="8 9">
    <name type="scientific">Paenibacillus selenitireducens</name>
    <dbReference type="NCBI Taxonomy" id="1324314"/>
    <lineage>
        <taxon>Bacteria</taxon>
        <taxon>Bacillati</taxon>
        <taxon>Bacillota</taxon>
        <taxon>Bacilli</taxon>
        <taxon>Bacillales</taxon>
        <taxon>Paenibacillaceae</taxon>
        <taxon>Paenibacillus</taxon>
    </lineage>
</organism>
<dbReference type="GO" id="GO:0032993">
    <property type="term" value="C:protein-DNA complex"/>
    <property type="evidence" value="ECO:0007669"/>
    <property type="project" value="TreeGrafter"/>
</dbReference>
<gene>
    <name evidence="8" type="ORF">BVG16_25085</name>
</gene>
<evidence type="ECO:0000313" key="9">
    <source>
        <dbReference type="Proteomes" id="UP000190188"/>
    </source>
</evidence>
<dbReference type="GO" id="GO:0008534">
    <property type="term" value="F:oxidized purine nucleobase lesion DNA N-glycosylase activity"/>
    <property type="evidence" value="ECO:0007669"/>
    <property type="project" value="InterPro"/>
</dbReference>
<reference evidence="8 9" key="1">
    <citation type="submission" date="2017-01" db="EMBL/GenBank/DDBJ databases">
        <title>Genome analysis of Paenibacillus selenitrireducens ES3-24.</title>
        <authorList>
            <person name="Xu D."/>
            <person name="Yao R."/>
            <person name="Zheng S."/>
        </authorList>
    </citation>
    <scope>NUCLEOTIDE SEQUENCE [LARGE SCALE GENOMIC DNA]</scope>
    <source>
        <strain evidence="8 9">ES3-24</strain>
    </source>
</reference>
<evidence type="ECO:0000256" key="1">
    <source>
        <dbReference type="ARBA" id="ARBA00000086"/>
    </source>
</evidence>
<evidence type="ECO:0000256" key="6">
    <source>
        <dbReference type="ARBA" id="ARBA00023204"/>
    </source>
</evidence>
<comment type="caution">
    <text evidence="8">The sequence shown here is derived from an EMBL/GenBank/DDBJ whole genome shotgun (WGS) entry which is preliminary data.</text>
</comment>
<dbReference type="Gene3D" id="1.10.1670.10">
    <property type="entry name" value="Helix-hairpin-Helix base-excision DNA repair enzymes (C-terminal)"/>
    <property type="match status" value="1"/>
</dbReference>
<dbReference type="GO" id="GO:0006289">
    <property type="term" value="P:nucleotide-excision repair"/>
    <property type="evidence" value="ECO:0007669"/>
    <property type="project" value="InterPro"/>
</dbReference>
<dbReference type="InterPro" id="IPR023170">
    <property type="entry name" value="HhH_base_excis_C"/>
</dbReference>
<evidence type="ECO:0000256" key="5">
    <source>
        <dbReference type="ARBA" id="ARBA00022801"/>
    </source>
</evidence>
<feature type="domain" description="HhH-GPD" evidence="7">
    <location>
        <begin position="135"/>
        <end position="299"/>
    </location>
</feature>
<dbReference type="InterPro" id="IPR012904">
    <property type="entry name" value="OGG_N"/>
</dbReference>
<dbReference type="CDD" id="cd00056">
    <property type="entry name" value="ENDO3c"/>
    <property type="match status" value="1"/>
</dbReference>
<dbReference type="GO" id="GO:0008725">
    <property type="term" value="F:DNA-3-methyladenine glycosylase activity"/>
    <property type="evidence" value="ECO:0007669"/>
    <property type="project" value="TreeGrafter"/>
</dbReference>
<proteinExistence type="inferred from homology"/>
<dbReference type="InterPro" id="IPR011257">
    <property type="entry name" value="DNA_glycosylase"/>
</dbReference>
<evidence type="ECO:0000259" key="7">
    <source>
        <dbReference type="SMART" id="SM00478"/>
    </source>
</evidence>
<keyword evidence="5" id="KW-0378">Hydrolase</keyword>
<accession>A0A1T2X381</accession>
<dbReference type="InterPro" id="IPR051912">
    <property type="entry name" value="Alkylbase_DNA_Glycosylase/TA"/>
</dbReference>
<protein>
    <recommendedName>
        <fullName evidence="3">DNA-3-methyladenine glycosylase II</fullName>
        <ecNumber evidence="3">3.2.2.21</ecNumber>
    </recommendedName>
</protein>
<dbReference type="GO" id="GO:0006307">
    <property type="term" value="P:DNA alkylation repair"/>
    <property type="evidence" value="ECO:0007669"/>
    <property type="project" value="TreeGrafter"/>
</dbReference>
<dbReference type="PANTHER" id="PTHR43003:SF5">
    <property type="entry name" value="DNA-3-METHYLADENINE GLYCOSYLASE"/>
    <property type="match status" value="1"/>
</dbReference>
<dbReference type="Pfam" id="PF07934">
    <property type="entry name" value="OGG_N"/>
    <property type="match status" value="1"/>
</dbReference>
<dbReference type="EC" id="3.2.2.21" evidence="3"/>
<dbReference type="RefSeq" id="WP_078501952.1">
    <property type="nucleotide sequence ID" value="NZ_MSZX01000012.1"/>
</dbReference>
<dbReference type="Pfam" id="PF00730">
    <property type="entry name" value="HhH-GPD"/>
    <property type="match status" value="1"/>
</dbReference>
<dbReference type="InterPro" id="IPR003265">
    <property type="entry name" value="HhH-GPD_domain"/>
</dbReference>
<name>A0A1T2X381_9BACL</name>
<dbReference type="STRING" id="1324314.BVG16_25085"/>
<keyword evidence="4" id="KW-0227">DNA damage</keyword>
<dbReference type="GO" id="GO:0005737">
    <property type="term" value="C:cytoplasm"/>
    <property type="evidence" value="ECO:0007669"/>
    <property type="project" value="TreeGrafter"/>
</dbReference>
<evidence type="ECO:0000256" key="3">
    <source>
        <dbReference type="ARBA" id="ARBA00012000"/>
    </source>
</evidence>
<keyword evidence="6" id="KW-0234">DNA repair</keyword>
<dbReference type="Gene3D" id="1.10.340.30">
    <property type="entry name" value="Hypothetical protein, domain 2"/>
    <property type="match status" value="1"/>
</dbReference>
<dbReference type="PANTHER" id="PTHR43003">
    <property type="entry name" value="DNA-3-METHYLADENINE GLYCOSYLASE"/>
    <property type="match status" value="1"/>
</dbReference>
<dbReference type="EMBL" id="MSZX01000012">
    <property type="protein sequence ID" value="OPA74033.1"/>
    <property type="molecule type" value="Genomic_DNA"/>
</dbReference>
<dbReference type="Proteomes" id="UP000190188">
    <property type="component" value="Unassembled WGS sequence"/>
</dbReference>